<dbReference type="GO" id="GO:0016887">
    <property type="term" value="F:ATP hydrolysis activity"/>
    <property type="evidence" value="ECO:0007669"/>
    <property type="project" value="InterPro"/>
</dbReference>
<sequence>MIDKSFVQSGNTFFTARDRGNVIPVLEGGVYLVKFNPIDGYHLVRQDNMHLPEKTYGANEGRTLKIINTFLSRENVNTGVLLSGNKGSGKTLLSKSVCIKLVEAGYPVILLEDAFAGTDFNQFMNSIIQRCVVMIDEFEKKYSKEEHQNMLLSLLDGTGVNNKLFLLTSNSDKVSEFLLSRPSRLFYHWHYGKLSEDVLVGYCEDKLKDKKHVDNMRTLLNVSSDMSFDVLQAVVEELNRYPESDFVDLLCDMNINLGDALKARYSLESIKWGDRELQNPSVSREVNLIDLQERKVGMSFTTTASSFKDLLELEKGLGIKNFFHYNSGLMRQLEEGKITIEEIEESGDYDSDARFNMDFDPERDHLSTDNLIFTREVGGVSLVITWKSMKLDPMQVYFRRLFK</sequence>
<dbReference type="Pfam" id="PF00004">
    <property type="entry name" value="AAA"/>
    <property type="match status" value="1"/>
</dbReference>
<dbReference type="Proteomes" id="UP000319466">
    <property type="component" value="Segment"/>
</dbReference>
<dbReference type="SUPFAM" id="SSF52540">
    <property type="entry name" value="P-loop containing nucleoside triphosphate hydrolases"/>
    <property type="match status" value="1"/>
</dbReference>
<name>A0A513ZZQ6_9CAUD</name>
<dbReference type="GO" id="GO:0005524">
    <property type="term" value="F:ATP binding"/>
    <property type="evidence" value="ECO:0007669"/>
    <property type="project" value="InterPro"/>
</dbReference>
<dbReference type="CDD" id="cd00009">
    <property type="entry name" value="AAA"/>
    <property type="match status" value="1"/>
</dbReference>
<evidence type="ECO:0000313" key="3">
    <source>
        <dbReference type="Proteomes" id="UP000319466"/>
    </source>
</evidence>
<organism evidence="2 3">
    <name type="scientific">Aeromonas phage LAh_6</name>
    <dbReference type="NCBI Taxonomy" id="2591030"/>
    <lineage>
        <taxon>Viruses</taxon>
        <taxon>Duplodnaviria</taxon>
        <taxon>Heunggongvirae</taxon>
        <taxon>Uroviricota</taxon>
        <taxon>Caudoviricetes</taxon>
        <taxon>Grimontviridae</taxon>
        <taxon>Lahexavirus</taxon>
        <taxon>Lahexavirus LAh6</taxon>
    </lineage>
</organism>
<gene>
    <name evidence="2" type="ORF">LAh6_128</name>
</gene>
<evidence type="ECO:0000259" key="1">
    <source>
        <dbReference type="Pfam" id="PF00004"/>
    </source>
</evidence>
<feature type="domain" description="ATPase AAA-type core" evidence="1">
    <location>
        <begin position="80"/>
        <end position="184"/>
    </location>
</feature>
<dbReference type="InterPro" id="IPR027417">
    <property type="entry name" value="P-loop_NTPase"/>
</dbReference>
<reference evidence="2 3" key="1">
    <citation type="submission" date="2019-04" db="EMBL/GenBank/DDBJ databases">
        <title>Novel bacteriophages capable of disrupting biofilms from clinical strains of Aeromonas hydrophila with intrinsic antibiotic resistance.</title>
        <authorList>
            <person name="Kabwe M."/>
            <person name="Brown T.L."/>
            <person name="Speirs L."/>
            <person name="Ku H."/>
            <person name="Leach M."/>
            <person name="Chan H.T."/>
            <person name="Petrovski S."/>
            <person name="Lock P."/>
            <person name="Tucci J."/>
        </authorList>
    </citation>
    <scope>NUCLEOTIDE SEQUENCE [LARGE SCALE GENOMIC DNA]</scope>
</reference>
<proteinExistence type="predicted"/>
<protein>
    <submittedName>
        <fullName evidence="2">Putative ATPase</fullName>
    </submittedName>
</protein>
<keyword evidence="3" id="KW-1185">Reference proteome</keyword>
<evidence type="ECO:0000313" key="2">
    <source>
        <dbReference type="EMBL" id="QDH46493.1"/>
    </source>
</evidence>
<dbReference type="EMBL" id="MK838112">
    <property type="protein sequence ID" value="QDH46493.1"/>
    <property type="molecule type" value="Genomic_DNA"/>
</dbReference>
<dbReference type="Gene3D" id="3.40.50.300">
    <property type="entry name" value="P-loop containing nucleotide triphosphate hydrolases"/>
    <property type="match status" value="1"/>
</dbReference>
<dbReference type="InterPro" id="IPR003959">
    <property type="entry name" value="ATPase_AAA_core"/>
</dbReference>
<accession>A0A513ZZQ6</accession>